<evidence type="ECO:0000313" key="2">
    <source>
        <dbReference type="Proteomes" id="UP001207468"/>
    </source>
</evidence>
<accession>A0ACC0TVQ3</accession>
<comment type="caution">
    <text evidence="1">The sequence shown here is derived from an EMBL/GenBank/DDBJ whole genome shotgun (WGS) entry which is preliminary data.</text>
</comment>
<dbReference type="Proteomes" id="UP001207468">
    <property type="component" value="Unassembled WGS sequence"/>
</dbReference>
<organism evidence="1 2">
    <name type="scientific">Russula earlei</name>
    <dbReference type="NCBI Taxonomy" id="71964"/>
    <lineage>
        <taxon>Eukaryota</taxon>
        <taxon>Fungi</taxon>
        <taxon>Dikarya</taxon>
        <taxon>Basidiomycota</taxon>
        <taxon>Agaricomycotina</taxon>
        <taxon>Agaricomycetes</taxon>
        <taxon>Russulales</taxon>
        <taxon>Russulaceae</taxon>
        <taxon>Russula</taxon>
    </lineage>
</organism>
<evidence type="ECO:0000313" key="1">
    <source>
        <dbReference type="EMBL" id="KAI9451027.1"/>
    </source>
</evidence>
<dbReference type="EMBL" id="JAGFNK010000396">
    <property type="protein sequence ID" value="KAI9451027.1"/>
    <property type="molecule type" value="Genomic_DNA"/>
</dbReference>
<name>A0ACC0TVQ3_9AGAM</name>
<reference evidence="1" key="1">
    <citation type="submission" date="2021-03" db="EMBL/GenBank/DDBJ databases">
        <title>Evolutionary priming and transition to the ectomycorrhizal habit in an iconic lineage of mushroom-forming fungi: is preadaptation a requirement?</title>
        <authorList>
            <consortium name="DOE Joint Genome Institute"/>
            <person name="Looney B.P."/>
            <person name="Miyauchi S."/>
            <person name="Morin E."/>
            <person name="Drula E."/>
            <person name="Courty P.E."/>
            <person name="Chicoki N."/>
            <person name="Fauchery L."/>
            <person name="Kohler A."/>
            <person name="Kuo A."/>
            <person name="LaButti K."/>
            <person name="Pangilinan J."/>
            <person name="Lipzen A."/>
            <person name="Riley R."/>
            <person name="Andreopoulos W."/>
            <person name="He G."/>
            <person name="Johnson J."/>
            <person name="Barry K.W."/>
            <person name="Grigoriev I.V."/>
            <person name="Nagy L."/>
            <person name="Hibbett D."/>
            <person name="Henrissat B."/>
            <person name="Matheny P.B."/>
            <person name="Labbe J."/>
            <person name="Martin A.F."/>
        </authorList>
    </citation>
    <scope>NUCLEOTIDE SEQUENCE</scope>
    <source>
        <strain evidence="1">BPL698</strain>
    </source>
</reference>
<sequence length="314" mass="35663">MAQQQPRTGPVAVPPPTSEHTPQYSTNPDNLIADFLEHYKELAASCGLTDQQMIETAHNWAEFRWLLEKLYSGTSANGQYTKNKLYEFVKDKSQKCKTDESKVIAYFCEFTVLSRPLVNSGRHTIQDWDWAFWYGFHADDRRRMEGCLTAKFPNQSEEEAFDHEDVYEITICLPNGEKVSNKGKGQGIQYTIDNWIKARTLVAANPPPAQMDFTRDTPPHVALSFKAHGSTSSQIEEVTDSYMLQITDTNTSKSANNSDSDSDNNFPNIFKVFTNKKKKHCKPLKLPEAEPPKQDKPPLPQLLPVEPTKLAPQY</sequence>
<protein>
    <submittedName>
        <fullName evidence="1">Uncharacterized protein</fullName>
    </submittedName>
</protein>
<gene>
    <name evidence="1" type="ORF">F5148DRAFT_1290400</name>
</gene>
<proteinExistence type="predicted"/>
<keyword evidence="2" id="KW-1185">Reference proteome</keyword>